<dbReference type="OrthoDB" id="9035463at2"/>
<gene>
    <name evidence="1" type="ORF">RR42_s3432</name>
</gene>
<accession>A0A0C4YPN1</accession>
<keyword evidence="2" id="KW-1185">Reference proteome</keyword>
<dbReference type="EMBL" id="CP010537">
    <property type="protein sequence ID" value="AJG25008.1"/>
    <property type="molecule type" value="Genomic_DNA"/>
</dbReference>
<sequence>MFDTPHYVPFPVASQSPDPLGLATANTSLYRQVFPGINNRARYIRVYSALCWMVEQIWNTLSDDSTDEDIKAAFESGLQKIQLLLVWGNTRRKVPTLPGSQRVWPADDEPGTLSFAGMPTKAAYKLLAEDEDSETKDGATLLAPDEYAPSATNGLGFLIRDEHLEGVYRTSEAGAVLAAAFEGHLVATLPQALSWLRDPHKVEASASKVDELYEVLRLDAPTKVEQSAFAAQYFPGSLGPLTSRETVQRYLGLTLALRAIAAEQSITPAQNRFIDVDHIRHAMARGLASDGTSLTTSDLVETRRLWQSLQVRQYLKLALETLFRVCEHQIRHAVTKNYALDETGNRVWASRDIGDIAQKVGELAKSNFPGQQGVSIEELLTTNFPAKGQIPSLYVAGASSTDLDIRSNLAELKRLSTFTQSSGKEGLAAGGALYALLWCAVEAHYLPAESLDEHGDRLSFALLKVLTDEFSKASPAEFVATIARDYVINLHFDVVRERTEDDINARKTPKDRYRILVGDYGLEPGLNRREALSKPFVLEDVLLHALYFMTQIGLLLQKEKGRKEFRLTAEGERRAAQHVPDRGIL</sequence>
<evidence type="ECO:0000313" key="2">
    <source>
        <dbReference type="Proteomes" id="UP000031843"/>
    </source>
</evidence>
<organism evidence="1 2">
    <name type="scientific">Cupriavidus basilensis</name>
    <dbReference type="NCBI Taxonomy" id="68895"/>
    <lineage>
        <taxon>Bacteria</taxon>
        <taxon>Pseudomonadati</taxon>
        <taxon>Pseudomonadota</taxon>
        <taxon>Betaproteobacteria</taxon>
        <taxon>Burkholderiales</taxon>
        <taxon>Burkholderiaceae</taxon>
        <taxon>Cupriavidus</taxon>
    </lineage>
</organism>
<proteinExistence type="predicted"/>
<reference evidence="1 2" key="1">
    <citation type="journal article" date="2015" name="Genome Announc.">
        <title>Complete Genome Sequence of Cupriavidus basilensis 4G11, Isolated from the Oak Ridge Field Research Center Site.</title>
        <authorList>
            <person name="Ray J."/>
            <person name="Waters R.J."/>
            <person name="Skerker J.M."/>
            <person name="Kuehl J.V."/>
            <person name="Price M.N."/>
            <person name="Huang J."/>
            <person name="Chakraborty R."/>
            <person name="Arkin A.P."/>
            <person name="Deutschbauer A."/>
        </authorList>
    </citation>
    <scope>NUCLEOTIDE SEQUENCE [LARGE SCALE GENOMIC DNA]</scope>
    <source>
        <strain evidence="1">4G11</strain>
    </source>
</reference>
<dbReference type="Proteomes" id="UP000031843">
    <property type="component" value="Chromosome secondary"/>
</dbReference>
<dbReference type="KEGG" id="cbw:RR42_s3432"/>
<dbReference type="RefSeq" id="WP_043357414.1">
    <property type="nucleotide sequence ID" value="NZ_CP010537.1"/>
</dbReference>
<protein>
    <submittedName>
        <fullName evidence="1">Uncharacterized protein</fullName>
    </submittedName>
</protein>
<evidence type="ECO:0000313" key="1">
    <source>
        <dbReference type="EMBL" id="AJG25008.1"/>
    </source>
</evidence>
<name>A0A0C4YPN1_9BURK</name>
<dbReference type="AlphaFoldDB" id="A0A0C4YPN1"/>